<sequence length="347" mass="38222">MKFNLILVASCLLTQPVLGAAGLVGFGIYPYSPYCAYTCLRSLEGLMLACSEDMDMSGMMSHGATATSAECRSEDTPWLTTLAWCLKSKCDDLKTSQIEAFWEQQSTEDPTVPAKWGYEAALLKITEGPTYVLAATDEDLNFTSIVNPDTYQAQWNTLTSVQRENVVEGAFGIAILVAGLGTPVLLTWLGYVPYMSGLLDKVRPFLVYPSLIGTYQVRPLPYLMGNSPTEGHGIWIILFFILNLILTAINYANHREVKLCWSVKESAKCLVQEVEGVLSTVPKKEILIGSRFDFTQLLVEEKESGWGRVGVVVSGPGEFCDDVRQAVAMVGRGSKTVFQLEVDAYSW</sequence>
<comment type="caution">
    <text evidence="3">The sequence shown here is derived from an EMBL/GenBank/DDBJ whole genome shotgun (WGS) entry which is preliminary data.</text>
</comment>
<name>A0A8H7W1C0_9HELO</name>
<feature type="transmembrane region" description="Helical" evidence="1">
    <location>
        <begin position="234"/>
        <end position="252"/>
    </location>
</feature>
<gene>
    <name evidence="3" type="ORF">IFR04_013417</name>
</gene>
<feature type="chain" id="PRO_5034996504" evidence="2">
    <location>
        <begin position="20"/>
        <end position="347"/>
    </location>
</feature>
<evidence type="ECO:0000313" key="4">
    <source>
        <dbReference type="Proteomes" id="UP000664132"/>
    </source>
</evidence>
<proteinExistence type="predicted"/>
<accession>A0A8H7W1C0</accession>
<dbReference type="AlphaFoldDB" id="A0A8H7W1C0"/>
<keyword evidence="4" id="KW-1185">Reference proteome</keyword>
<keyword evidence="1" id="KW-1133">Transmembrane helix</keyword>
<keyword evidence="1" id="KW-0472">Membrane</keyword>
<keyword evidence="1" id="KW-0812">Transmembrane</keyword>
<feature type="signal peptide" evidence="2">
    <location>
        <begin position="1"/>
        <end position="19"/>
    </location>
</feature>
<keyword evidence="2" id="KW-0732">Signal</keyword>
<organism evidence="3 4">
    <name type="scientific">Cadophora malorum</name>
    <dbReference type="NCBI Taxonomy" id="108018"/>
    <lineage>
        <taxon>Eukaryota</taxon>
        <taxon>Fungi</taxon>
        <taxon>Dikarya</taxon>
        <taxon>Ascomycota</taxon>
        <taxon>Pezizomycotina</taxon>
        <taxon>Leotiomycetes</taxon>
        <taxon>Helotiales</taxon>
        <taxon>Ploettnerulaceae</taxon>
        <taxon>Cadophora</taxon>
    </lineage>
</organism>
<dbReference type="OrthoDB" id="167398at2759"/>
<evidence type="ECO:0000256" key="2">
    <source>
        <dbReference type="SAM" id="SignalP"/>
    </source>
</evidence>
<reference evidence="3" key="1">
    <citation type="submission" date="2021-02" db="EMBL/GenBank/DDBJ databases">
        <title>Genome sequence Cadophora malorum strain M34.</title>
        <authorList>
            <person name="Stefanovic E."/>
            <person name="Vu D."/>
            <person name="Scully C."/>
            <person name="Dijksterhuis J."/>
            <person name="Roader J."/>
            <person name="Houbraken J."/>
        </authorList>
    </citation>
    <scope>NUCLEOTIDE SEQUENCE</scope>
    <source>
        <strain evidence="3">M34</strain>
    </source>
</reference>
<dbReference type="EMBL" id="JAFJYH010000314">
    <property type="protein sequence ID" value="KAG4413440.1"/>
    <property type="molecule type" value="Genomic_DNA"/>
</dbReference>
<feature type="transmembrane region" description="Helical" evidence="1">
    <location>
        <begin position="170"/>
        <end position="193"/>
    </location>
</feature>
<evidence type="ECO:0000313" key="3">
    <source>
        <dbReference type="EMBL" id="KAG4413440.1"/>
    </source>
</evidence>
<dbReference type="Proteomes" id="UP000664132">
    <property type="component" value="Unassembled WGS sequence"/>
</dbReference>
<protein>
    <submittedName>
        <fullName evidence="3">Uncharacterized protein</fullName>
    </submittedName>
</protein>
<evidence type="ECO:0000256" key="1">
    <source>
        <dbReference type="SAM" id="Phobius"/>
    </source>
</evidence>